<keyword evidence="2" id="KW-1185">Reference proteome</keyword>
<reference evidence="1" key="1">
    <citation type="submission" date="2020-11" db="EMBL/GenBank/DDBJ databases">
        <title>Adaptations for nitrogen fixation in a non-lichenized fungal sporocarp promotes dispersal by wood-feeding termites.</title>
        <authorList>
            <consortium name="DOE Joint Genome Institute"/>
            <person name="Koch R.A."/>
            <person name="Yoon G."/>
            <person name="Arayal U."/>
            <person name="Lail K."/>
            <person name="Amirebrahimi M."/>
            <person name="Labutti K."/>
            <person name="Lipzen A."/>
            <person name="Riley R."/>
            <person name="Barry K."/>
            <person name="Henrissat B."/>
            <person name="Grigoriev I.V."/>
            <person name="Herr J.R."/>
            <person name="Aime M.C."/>
        </authorList>
    </citation>
    <scope>NUCLEOTIDE SEQUENCE</scope>
    <source>
        <strain evidence="1">MCA 3950</strain>
    </source>
</reference>
<organism evidence="1 2">
    <name type="scientific">Guyanagaster necrorhizus</name>
    <dbReference type="NCBI Taxonomy" id="856835"/>
    <lineage>
        <taxon>Eukaryota</taxon>
        <taxon>Fungi</taxon>
        <taxon>Dikarya</taxon>
        <taxon>Basidiomycota</taxon>
        <taxon>Agaricomycotina</taxon>
        <taxon>Agaricomycetes</taxon>
        <taxon>Agaricomycetidae</taxon>
        <taxon>Agaricales</taxon>
        <taxon>Marasmiineae</taxon>
        <taxon>Physalacriaceae</taxon>
        <taxon>Guyanagaster</taxon>
    </lineage>
</organism>
<evidence type="ECO:0000313" key="1">
    <source>
        <dbReference type="EMBL" id="KAG7441854.1"/>
    </source>
</evidence>
<comment type="caution">
    <text evidence="1">The sequence shown here is derived from an EMBL/GenBank/DDBJ whole genome shotgun (WGS) entry which is preliminary data.</text>
</comment>
<evidence type="ECO:0000313" key="2">
    <source>
        <dbReference type="Proteomes" id="UP000812287"/>
    </source>
</evidence>
<dbReference type="AlphaFoldDB" id="A0A9P7VL11"/>
<dbReference type="RefSeq" id="XP_043035354.1">
    <property type="nucleotide sequence ID" value="XM_043177752.1"/>
</dbReference>
<sequence>MESHLPTPYQPRSSTILEFTFAVLQSVGAGRKECIIVYGLLFYLLIVRPLVSPCMVVSCLKDTIDDIHMLFDEHREVLITEELKLAEENLEAWQRVSVASPRSLLMYASKTKDTWKKAHNYHKNADELKTRMQNTSDSLPNVEELFDTSTQAHLSSGAGISVRDASQGSTKQLKAGNARTLATAPLIDILNRIKRSEICRVLHIEWNPECGHSAVAPAKKLTERRHDIVMNERHVPSGSLEGTEVPRHWMGIAPAVFCLRVYTSGRKTLAIIINLMLSFVLQLRVPSHL</sequence>
<dbReference type="Proteomes" id="UP000812287">
    <property type="component" value="Unassembled WGS sequence"/>
</dbReference>
<protein>
    <submittedName>
        <fullName evidence="1">Uncharacterized protein</fullName>
    </submittedName>
</protein>
<accession>A0A9P7VL11</accession>
<proteinExistence type="predicted"/>
<dbReference type="GeneID" id="66100039"/>
<gene>
    <name evidence="1" type="ORF">BT62DRAFT_1011167</name>
</gene>
<name>A0A9P7VL11_9AGAR</name>
<dbReference type="EMBL" id="MU250556">
    <property type="protein sequence ID" value="KAG7441854.1"/>
    <property type="molecule type" value="Genomic_DNA"/>
</dbReference>
<dbReference type="OrthoDB" id="2867805at2759"/>